<comment type="subunit">
    <text evidence="1 6">Homodimer.</text>
</comment>
<feature type="active site" description="Nucleophile" evidence="6">
    <location>
        <position position="391"/>
    </location>
</feature>
<dbReference type="InterPro" id="IPR017853">
    <property type="entry name" value="GH"/>
</dbReference>
<keyword evidence="2 6" id="KW-0328">Glycosyltransferase</keyword>
<dbReference type="Pfam" id="PF00128">
    <property type="entry name" value="Alpha-amylase"/>
    <property type="match status" value="1"/>
</dbReference>
<feature type="binding site" evidence="6">
    <location>
        <position position="260"/>
    </location>
    <ligand>
        <name>alpha-maltose 1-phosphate</name>
        <dbReference type="ChEBI" id="CHEBI:63576"/>
    </ligand>
</feature>
<evidence type="ECO:0000256" key="5">
    <source>
        <dbReference type="ARBA" id="ARBA00048735"/>
    </source>
</evidence>
<evidence type="ECO:0000256" key="4">
    <source>
        <dbReference type="ARBA" id="ARBA00023277"/>
    </source>
</evidence>
<feature type="site" description="Transition state stabilizer" evidence="6">
    <location>
        <position position="478"/>
    </location>
</feature>
<comment type="catalytic activity">
    <reaction evidence="5 6">
        <text>alpha-maltose 1-phosphate + [(1-&gt;4)-alpha-D-glucosyl](n) = [(1-&gt;4)-alpha-D-glucosyl](n+2) + phosphate</text>
        <dbReference type="Rhea" id="RHEA:42692"/>
        <dbReference type="Rhea" id="RHEA-COMP:9584"/>
        <dbReference type="Rhea" id="RHEA-COMP:10183"/>
        <dbReference type="ChEBI" id="CHEBI:15444"/>
        <dbReference type="ChEBI" id="CHEBI:43474"/>
        <dbReference type="ChEBI" id="CHEBI:63576"/>
        <dbReference type="EC" id="2.4.99.16"/>
    </reaction>
</comment>
<keyword evidence="3 6" id="KW-0808">Transferase</keyword>
<dbReference type="GO" id="GO:0004553">
    <property type="term" value="F:hydrolase activity, hydrolyzing O-glycosyl compounds"/>
    <property type="evidence" value="ECO:0007669"/>
    <property type="project" value="InterPro"/>
</dbReference>
<dbReference type="SMART" id="SM00642">
    <property type="entry name" value="Aamy"/>
    <property type="match status" value="1"/>
</dbReference>
<dbReference type="PANTHER" id="PTHR47786:SF2">
    <property type="entry name" value="GLYCOSYL HYDROLASE FAMILY 13 CATALYTIC DOMAIN-CONTAINING PROTEIN"/>
    <property type="match status" value="1"/>
</dbReference>
<dbReference type="Pfam" id="PF21702">
    <property type="entry name" value="GLGE_C"/>
    <property type="match status" value="1"/>
</dbReference>
<dbReference type="CDD" id="cd11344">
    <property type="entry name" value="AmyAc_GlgE_like"/>
    <property type="match status" value="1"/>
</dbReference>
<dbReference type="SUPFAM" id="SSF51445">
    <property type="entry name" value="(Trans)glycosidases"/>
    <property type="match status" value="1"/>
</dbReference>
<evidence type="ECO:0000256" key="2">
    <source>
        <dbReference type="ARBA" id="ARBA00022676"/>
    </source>
</evidence>
<dbReference type="SUPFAM" id="SSF51011">
    <property type="entry name" value="Glycosyl hydrolase domain"/>
    <property type="match status" value="1"/>
</dbReference>
<comment type="function">
    <text evidence="6">Maltosyltransferase that uses maltose 1-phosphate (M1P) as the sugar donor to elongate linear or branched alpha-(1-&gt;4)-glucans. Is involved in a branched alpha-glucan biosynthetic pathway from trehalose, together with TreS, Mak and GlgB.</text>
</comment>
<dbReference type="InterPro" id="IPR013783">
    <property type="entry name" value="Ig-like_fold"/>
</dbReference>
<keyword evidence="9" id="KW-1185">Reference proteome</keyword>
<dbReference type="InterPro" id="IPR021828">
    <property type="entry name" value="GlgE_dom_N/S"/>
</dbReference>
<protein>
    <recommendedName>
        <fullName evidence="6">Alpha-1,4-glucan:maltose-1-phosphate maltosyltransferase</fullName>
        <shortName evidence="6">GMPMT</shortName>
        <ecNumber evidence="6">2.4.99.16</ecNumber>
    </recommendedName>
    <alternativeName>
        <fullName evidence="6">(1-&gt;4)-alpha-D-glucan:maltose-1-phosphate alpha-D-maltosyltransferase</fullName>
    </alternativeName>
</protein>
<dbReference type="GO" id="GO:0030979">
    <property type="term" value="P:alpha-glucan biosynthetic process"/>
    <property type="evidence" value="ECO:0007669"/>
    <property type="project" value="UniProtKB-UniRule"/>
</dbReference>
<dbReference type="EMBL" id="CP036426">
    <property type="protein sequence ID" value="QDV36775.1"/>
    <property type="molecule type" value="Genomic_DNA"/>
</dbReference>
<feature type="binding site" evidence="6">
    <location>
        <position position="392"/>
    </location>
    <ligand>
        <name>alpha-maltose 1-phosphate</name>
        <dbReference type="ChEBI" id="CHEBI:63576"/>
    </ligand>
</feature>
<organism evidence="8 9">
    <name type="scientific">Tautonia plasticadhaerens</name>
    <dbReference type="NCBI Taxonomy" id="2527974"/>
    <lineage>
        <taxon>Bacteria</taxon>
        <taxon>Pseudomonadati</taxon>
        <taxon>Planctomycetota</taxon>
        <taxon>Planctomycetia</taxon>
        <taxon>Isosphaerales</taxon>
        <taxon>Isosphaeraceae</taxon>
        <taxon>Tautonia</taxon>
    </lineage>
</organism>
<dbReference type="Gene3D" id="2.60.40.10">
    <property type="entry name" value="Immunoglobulins"/>
    <property type="match status" value="1"/>
</dbReference>
<feature type="binding site" evidence="6">
    <location>
        <position position="355"/>
    </location>
    <ligand>
        <name>alpha-maltose 1-phosphate</name>
        <dbReference type="ChEBI" id="CHEBI:63576"/>
    </ligand>
</feature>
<evidence type="ECO:0000259" key="7">
    <source>
        <dbReference type="SMART" id="SM00642"/>
    </source>
</evidence>
<accession>A0A518H7I1</accession>
<dbReference type="Gene3D" id="2.60.40.1180">
    <property type="entry name" value="Golgi alpha-mannosidase II"/>
    <property type="match status" value="1"/>
</dbReference>
<dbReference type="EC" id="2.4.99.16" evidence="6"/>
<dbReference type="RefSeq" id="WP_145273596.1">
    <property type="nucleotide sequence ID" value="NZ_CP036426.1"/>
</dbReference>
<name>A0A518H7I1_9BACT</name>
<dbReference type="PANTHER" id="PTHR47786">
    <property type="entry name" value="ALPHA-1,4-GLUCAN:MALTOSE-1-PHOSPHATE MALTOSYLTRANSFERASE"/>
    <property type="match status" value="1"/>
</dbReference>
<proteinExistence type="inferred from homology"/>
<dbReference type="GO" id="GO:0016758">
    <property type="term" value="F:hexosyltransferase activity"/>
    <property type="evidence" value="ECO:0007669"/>
    <property type="project" value="UniProtKB-UniRule"/>
</dbReference>
<dbReference type="AlphaFoldDB" id="A0A518H7I1"/>
<dbReference type="Gene3D" id="1.20.58.80">
    <property type="entry name" value="Phosphotransferase system, lactose/cellobiose-type IIA subunit"/>
    <property type="match status" value="1"/>
</dbReference>
<evidence type="ECO:0000256" key="6">
    <source>
        <dbReference type="HAMAP-Rule" id="MF_02124"/>
    </source>
</evidence>
<dbReference type="OrthoDB" id="9805159at2"/>
<feature type="binding site" evidence="6">
    <location>
        <begin position="533"/>
        <end position="534"/>
    </location>
    <ligand>
        <name>alpha-maltose 1-phosphate</name>
        <dbReference type="ChEBI" id="CHEBI:63576"/>
    </ligand>
</feature>
<keyword evidence="4 6" id="KW-0119">Carbohydrate metabolism</keyword>
<dbReference type="KEGG" id="tpla:ElP_47040"/>
<dbReference type="HAMAP" id="MF_02124">
    <property type="entry name" value="GlgE"/>
    <property type="match status" value="1"/>
</dbReference>
<evidence type="ECO:0000313" key="8">
    <source>
        <dbReference type="EMBL" id="QDV36775.1"/>
    </source>
</evidence>
<gene>
    <name evidence="8" type="primary">glgE2</name>
    <name evidence="6" type="synonym">glgE</name>
    <name evidence="8" type="ORF">ElP_47040</name>
</gene>
<dbReference type="InterPro" id="IPR049171">
    <property type="entry name" value="GLGE_C"/>
</dbReference>
<evidence type="ECO:0000256" key="3">
    <source>
        <dbReference type="ARBA" id="ARBA00022679"/>
    </source>
</evidence>
<evidence type="ECO:0000256" key="1">
    <source>
        <dbReference type="ARBA" id="ARBA00011738"/>
    </source>
</evidence>
<dbReference type="InterPro" id="IPR026585">
    <property type="entry name" value="GlgE"/>
</dbReference>
<reference evidence="8 9" key="1">
    <citation type="submission" date="2019-02" db="EMBL/GenBank/DDBJ databases">
        <title>Deep-cultivation of Planctomycetes and their phenomic and genomic characterization uncovers novel biology.</title>
        <authorList>
            <person name="Wiegand S."/>
            <person name="Jogler M."/>
            <person name="Boedeker C."/>
            <person name="Pinto D."/>
            <person name="Vollmers J."/>
            <person name="Rivas-Marin E."/>
            <person name="Kohn T."/>
            <person name="Peeters S.H."/>
            <person name="Heuer A."/>
            <person name="Rast P."/>
            <person name="Oberbeckmann S."/>
            <person name="Bunk B."/>
            <person name="Jeske O."/>
            <person name="Meyerdierks A."/>
            <person name="Storesund J.E."/>
            <person name="Kallscheuer N."/>
            <person name="Luecker S."/>
            <person name="Lage O.M."/>
            <person name="Pohl T."/>
            <person name="Merkel B.J."/>
            <person name="Hornburger P."/>
            <person name="Mueller R.-W."/>
            <person name="Bruemmer F."/>
            <person name="Labrenz M."/>
            <person name="Spormann A.M."/>
            <person name="Op den Camp H."/>
            <person name="Overmann J."/>
            <person name="Amann R."/>
            <person name="Jetten M.S.M."/>
            <person name="Mascher T."/>
            <person name="Medema M.H."/>
            <person name="Devos D.P."/>
            <person name="Kaster A.-K."/>
            <person name="Ovreas L."/>
            <person name="Rohde M."/>
            <person name="Galperin M.Y."/>
            <person name="Jogler C."/>
        </authorList>
    </citation>
    <scope>NUCLEOTIDE SEQUENCE [LARGE SCALE GENOMIC DNA]</scope>
    <source>
        <strain evidence="8 9">ElP</strain>
    </source>
</reference>
<sequence length="661" mass="74426">MTATLQSSRTEATRTQAPSRIIIEGVSPQVDGGRFPIKRVEGETIVVGADVFAEGHDVIRAVLRHSSGDGPWVEVPMTPLGNDRWEAGFTVDRIGRYSYTVEAWIDRFSTWRDEVSKKSGAGQDIASELLEGAEIVRQAADRAEGHAVRWLSERAEAIAGGGDQADRTSLALDPQLADLMEQYPDRRGGNTVEPAFEVVVDPLYARFGAWYEMFPRSASLEPGRHGTFRDVEARLPYIAGMGFDILYLPPIHPVGRSFRKGPNNTLTPGPGDPGSPWAIGATEGGHKDIHPELGTIEDFDRLVESARGLGLKVALDIAFQCSPDHPYVREHPEWFRHRPDGTIKYAENPPKKYQDIYPLEFDGPDWKGLYEELRDVFLYWVDHGVTVFRVDNPHTKPFLFWDWCIAEVKRRCPEAIFLSEAFTRPKLMKRLAKGGFNQSYTYFTWRNDKQGLTEYLTELTTTNCREYMRPNFFANTPDILHEYLQTGGPAAFKSRLVLAATMTAAYGIYGPPFEQCVGTPVRPGSEEYLDSEKYQVRYWNLDAPGNLTGLITRVNQARREHPALQSDWNIRFHHVDNDRLIAYSKATPDRSDVVLVVVNLDPQNTQSGWTYLDLAELGISGGDAFSVHDLISGGRFHWQGASNFVMLDPHQMPAHIFHVSR</sequence>
<dbReference type="Proteomes" id="UP000317835">
    <property type="component" value="Chromosome"/>
</dbReference>
<dbReference type="InterPro" id="IPR006047">
    <property type="entry name" value="GH13_cat_dom"/>
</dbReference>
<feature type="active site" description="Proton donor" evidence="6">
    <location>
        <position position="420"/>
    </location>
</feature>
<comment type="similarity">
    <text evidence="6">Belongs to the glycosyl hydrolase 13 family. GlgE subfamily.</text>
</comment>
<feature type="binding site" evidence="6">
    <location>
        <position position="320"/>
    </location>
    <ligand>
        <name>alpha-maltose 1-phosphate</name>
        <dbReference type="ChEBI" id="CHEBI:63576"/>
    </ligand>
</feature>
<evidence type="ECO:0000313" key="9">
    <source>
        <dbReference type="Proteomes" id="UP000317835"/>
    </source>
</evidence>
<dbReference type="Gene3D" id="3.20.20.80">
    <property type="entry name" value="Glycosidases"/>
    <property type="match status" value="1"/>
</dbReference>
<feature type="domain" description="Glycosyl hydrolase family 13 catalytic" evidence="7">
    <location>
        <begin position="212"/>
        <end position="533"/>
    </location>
</feature>
<dbReference type="Pfam" id="PF11896">
    <property type="entry name" value="GlgE_dom_N_S"/>
    <property type="match status" value="1"/>
</dbReference>
<dbReference type="InterPro" id="IPR013780">
    <property type="entry name" value="Glyco_hydro_b"/>
</dbReference>